<name>A0A6B1DYP5_9CHLR</name>
<organism evidence="1">
    <name type="scientific">Caldilineaceae bacterium SB0662_bin_9</name>
    <dbReference type="NCBI Taxonomy" id="2605258"/>
    <lineage>
        <taxon>Bacteria</taxon>
        <taxon>Bacillati</taxon>
        <taxon>Chloroflexota</taxon>
        <taxon>Caldilineae</taxon>
        <taxon>Caldilineales</taxon>
        <taxon>Caldilineaceae</taxon>
    </lineage>
</organism>
<dbReference type="EMBL" id="VXPY01000113">
    <property type="protein sequence ID" value="MYD91772.1"/>
    <property type="molecule type" value="Genomic_DNA"/>
</dbReference>
<protein>
    <submittedName>
        <fullName evidence="1">DUF2088 domain-containing protein</fullName>
    </submittedName>
</protein>
<evidence type="ECO:0000313" key="1">
    <source>
        <dbReference type="EMBL" id="MYD91772.1"/>
    </source>
</evidence>
<gene>
    <name evidence="1" type="ORF">F4Y08_15805</name>
</gene>
<sequence length="437" mass="46079">MISELLESVESLSFDAALPGRLVTGFQDFPDNAVPDVPGAVRTALEGAGLLDAVKPGQSVAIGCGSRGLANLPALTRTTIECVRERGAQPYLFPAMGSHGGGTVAGQLKVLANFGLTEESMGVSIKADMAVRRTARLPSGPQLYQGEDSARADHVLLINRVKPHTSFRGPVESGLSKMGVIGLGKLEGARIYHAHGVEVFVSDLTEAAQLQVEHTNLLGGVAVVENGHEETMAVEALHASEFAGPRERALLDLARTHLPRIPVSPLDLLVVRRLGKNISGTGMDTNVIGRFAVPDLPDAEWPRVTVVAVLSLTPETAGNANGLGLANVAAGRVLRDIDWQATYTNAFAAGVMGLRKAAMPAVVPCDRQVLELSLSSIQTSPEQARILFIDDTLSLSRAWMSPNLAAEWNAAPNCRTGPEASLAFDGSGLMTSPWNLA</sequence>
<proteinExistence type="predicted"/>
<dbReference type="Gene3D" id="3.40.50.11440">
    <property type="match status" value="1"/>
</dbReference>
<reference evidence="1" key="1">
    <citation type="submission" date="2019-09" db="EMBL/GenBank/DDBJ databases">
        <title>Characterisation of the sponge microbiome using genome-centric metagenomics.</title>
        <authorList>
            <person name="Engelberts J.P."/>
            <person name="Robbins S.J."/>
            <person name="De Goeij J.M."/>
            <person name="Aranda M."/>
            <person name="Bell S.C."/>
            <person name="Webster N.S."/>
        </authorList>
    </citation>
    <scope>NUCLEOTIDE SEQUENCE</scope>
    <source>
        <strain evidence="1">SB0662_bin_9</strain>
    </source>
</reference>
<accession>A0A6B1DYP5</accession>
<dbReference type="AlphaFoldDB" id="A0A6B1DYP5"/>
<comment type="caution">
    <text evidence="1">The sequence shown here is derived from an EMBL/GenBank/DDBJ whole genome shotgun (WGS) entry which is preliminary data.</text>
</comment>